<evidence type="ECO:0000313" key="10">
    <source>
        <dbReference type="Proteomes" id="UP000323011"/>
    </source>
</evidence>
<proteinExistence type="inferred from homology"/>
<dbReference type="EMBL" id="VLTO01000146">
    <property type="protein sequence ID" value="KAA0161002.1"/>
    <property type="molecule type" value="Genomic_DNA"/>
</dbReference>
<organism evidence="5 12">
    <name type="scientific">Cafeteria roenbergensis</name>
    <name type="common">Marine flagellate</name>
    <dbReference type="NCBI Taxonomy" id="33653"/>
    <lineage>
        <taxon>Eukaryota</taxon>
        <taxon>Sar</taxon>
        <taxon>Stramenopiles</taxon>
        <taxon>Bigyra</taxon>
        <taxon>Opalozoa</taxon>
        <taxon>Bicosoecida</taxon>
        <taxon>Cafeteriaceae</taxon>
        <taxon>Cafeteria</taxon>
    </lineage>
</organism>
<dbReference type="EMBL" id="VLTL01000033">
    <property type="protein sequence ID" value="KAA0167538.1"/>
    <property type="molecule type" value="Genomic_DNA"/>
</dbReference>
<keyword evidence="10" id="KW-1185">Reference proteome</keyword>
<dbReference type="SMART" id="SM00102">
    <property type="entry name" value="ADF"/>
    <property type="match status" value="1"/>
</dbReference>
<dbReference type="GO" id="GO:0030042">
    <property type="term" value="P:actin filament depolymerization"/>
    <property type="evidence" value="ECO:0007669"/>
    <property type="project" value="InterPro"/>
</dbReference>
<keyword evidence="2" id="KW-0009">Actin-binding</keyword>
<sequence length="162" mass="17565">MAATAMKTTLELSDDCKAKFFELKTRRKHRWIIMSVDERALRIDLEAVGDRSSTLRKLTDALPTAACRFAVFDHDYSRPDGRPASKLLLVCWVPATSKPASRMFYTSQKATVGAFFTGIEPLTAHSAADLEAATADGTAAPAAAGGGSDEDDDDPFADDEEF</sequence>
<feature type="compositionally biased region" description="Acidic residues" evidence="3">
    <location>
        <begin position="148"/>
        <end position="162"/>
    </location>
</feature>
<feature type="region of interest" description="Disordered" evidence="3">
    <location>
        <begin position="133"/>
        <end position="162"/>
    </location>
</feature>
<dbReference type="GO" id="GO:0015629">
    <property type="term" value="C:actin cytoskeleton"/>
    <property type="evidence" value="ECO:0007669"/>
    <property type="project" value="InterPro"/>
</dbReference>
<dbReference type="AlphaFoldDB" id="A0A5A8CFX8"/>
<protein>
    <recommendedName>
        <fullName evidence="4">ADF-H domain-containing protein</fullName>
    </recommendedName>
</protein>
<comment type="caution">
    <text evidence="5">The sequence shown here is derived from an EMBL/GenBank/DDBJ whole genome shotgun (WGS) entry which is preliminary data.</text>
</comment>
<evidence type="ECO:0000313" key="6">
    <source>
        <dbReference type="EMBL" id="KAA0156869.1"/>
    </source>
</evidence>
<gene>
    <name evidence="7" type="ORF">FNF27_08198</name>
    <name evidence="8" type="ORF">FNF28_02752</name>
    <name evidence="6" type="ORF">FNF29_00978</name>
    <name evidence="5" type="ORF">FNF31_06818</name>
</gene>
<dbReference type="SUPFAM" id="SSF55753">
    <property type="entry name" value="Actin depolymerizing proteins"/>
    <property type="match status" value="1"/>
</dbReference>
<dbReference type="Gene3D" id="3.40.20.10">
    <property type="entry name" value="Severin"/>
    <property type="match status" value="1"/>
</dbReference>
<dbReference type="InterPro" id="IPR017904">
    <property type="entry name" value="ADF/Cofilin"/>
</dbReference>
<feature type="domain" description="ADF-H" evidence="4">
    <location>
        <begin position="7"/>
        <end position="140"/>
    </location>
</feature>
<evidence type="ECO:0000313" key="8">
    <source>
        <dbReference type="EMBL" id="KAA0167538.1"/>
    </source>
</evidence>
<evidence type="ECO:0000259" key="4">
    <source>
        <dbReference type="PROSITE" id="PS51263"/>
    </source>
</evidence>
<feature type="compositionally biased region" description="Low complexity" evidence="3">
    <location>
        <begin position="133"/>
        <end position="143"/>
    </location>
</feature>
<evidence type="ECO:0000313" key="5">
    <source>
        <dbReference type="EMBL" id="KAA0151474.1"/>
    </source>
</evidence>
<reference evidence="9 10" key="1">
    <citation type="submission" date="2019-07" db="EMBL/GenBank/DDBJ databases">
        <title>Genomes of Cafeteria roenbergensis.</title>
        <authorList>
            <person name="Fischer M.G."/>
            <person name="Hackl T."/>
            <person name="Roman M."/>
        </authorList>
    </citation>
    <scope>NUCLEOTIDE SEQUENCE [LARGE SCALE GENOMIC DNA]</scope>
    <source>
        <strain evidence="6 10">BVI</strain>
        <strain evidence="5 12">Cflag</strain>
        <strain evidence="7 9">E4-10P</strain>
        <strain evidence="8 11">RCC970-E3</strain>
    </source>
</reference>
<dbReference type="Proteomes" id="UP000325113">
    <property type="component" value="Unassembled WGS sequence"/>
</dbReference>
<dbReference type="PROSITE" id="PS51263">
    <property type="entry name" value="ADF_H"/>
    <property type="match status" value="1"/>
</dbReference>
<dbReference type="Proteomes" id="UP000322899">
    <property type="component" value="Unassembled WGS sequence"/>
</dbReference>
<dbReference type="InterPro" id="IPR002108">
    <property type="entry name" value="ADF-H"/>
</dbReference>
<dbReference type="Pfam" id="PF00241">
    <property type="entry name" value="Cofilin_ADF"/>
    <property type="match status" value="1"/>
</dbReference>
<comment type="similarity">
    <text evidence="1">Belongs to the actin-binding proteins ADF family.</text>
</comment>
<name>A0A5A8CFX8_CAFRO</name>
<evidence type="ECO:0000256" key="3">
    <source>
        <dbReference type="SAM" id="MobiDB-lite"/>
    </source>
</evidence>
<dbReference type="EMBL" id="VLTN01000003">
    <property type="protein sequence ID" value="KAA0156869.1"/>
    <property type="molecule type" value="Genomic_DNA"/>
</dbReference>
<dbReference type="PANTHER" id="PTHR11913">
    <property type="entry name" value="COFILIN-RELATED"/>
    <property type="match status" value="1"/>
</dbReference>
<accession>A0A5A8CFX8</accession>
<dbReference type="OMA" id="WSMIYAT"/>
<dbReference type="GO" id="GO:0003779">
    <property type="term" value="F:actin binding"/>
    <property type="evidence" value="ECO:0007669"/>
    <property type="project" value="UniProtKB-KW"/>
</dbReference>
<evidence type="ECO:0000313" key="11">
    <source>
        <dbReference type="Proteomes" id="UP000324907"/>
    </source>
</evidence>
<dbReference type="InterPro" id="IPR029006">
    <property type="entry name" value="ADF-H/Gelsolin-like_dom_sf"/>
</dbReference>
<evidence type="ECO:0000256" key="2">
    <source>
        <dbReference type="ARBA" id="ARBA00023203"/>
    </source>
</evidence>
<dbReference type="Proteomes" id="UP000323011">
    <property type="component" value="Unassembled WGS sequence"/>
</dbReference>
<evidence type="ECO:0000313" key="7">
    <source>
        <dbReference type="EMBL" id="KAA0161002.1"/>
    </source>
</evidence>
<dbReference type="EMBL" id="VLTM01000114">
    <property type="protein sequence ID" value="KAA0151474.1"/>
    <property type="molecule type" value="Genomic_DNA"/>
</dbReference>
<evidence type="ECO:0000313" key="12">
    <source>
        <dbReference type="Proteomes" id="UP000325113"/>
    </source>
</evidence>
<dbReference type="Proteomes" id="UP000324907">
    <property type="component" value="Unassembled WGS sequence"/>
</dbReference>
<dbReference type="OrthoDB" id="10249245at2759"/>
<evidence type="ECO:0000256" key="1">
    <source>
        <dbReference type="ARBA" id="ARBA00006844"/>
    </source>
</evidence>
<evidence type="ECO:0000313" key="9">
    <source>
        <dbReference type="Proteomes" id="UP000322899"/>
    </source>
</evidence>